<dbReference type="PROSITE" id="PS50109">
    <property type="entry name" value="HIS_KIN"/>
    <property type="match status" value="1"/>
</dbReference>
<dbReference type="InterPro" id="IPR005467">
    <property type="entry name" value="His_kinase_dom"/>
</dbReference>
<accession>A0A0S6VW85</accession>
<keyword evidence="7" id="KW-0067">ATP-binding</keyword>
<dbReference type="Gene3D" id="3.30.565.10">
    <property type="entry name" value="Histidine kinase-like ATPase, C-terminal domain"/>
    <property type="match status" value="1"/>
</dbReference>
<evidence type="ECO:0000259" key="9">
    <source>
        <dbReference type="PROSITE" id="PS50109"/>
    </source>
</evidence>
<evidence type="ECO:0000256" key="2">
    <source>
        <dbReference type="ARBA" id="ARBA00012438"/>
    </source>
</evidence>
<dbReference type="CDD" id="cd00075">
    <property type="entry name" value="HATPase"/>
    <property type="match status" value="1"/>
</dbReference>
<evidence type="ECO:0000256" key="1">
    <source>
        <dbReference type="ARBA" id="ARBA00000085"/>
    </source>
</evidence>
<protein>
    <recommendedName>
        <fullName evidence="2">histidine kinase</fullName>
        <ecNumber evidence="2">2.7.13.3</ecNumber>
    </recommendedName>
</protein>
<dbReference type="AlphaFoldDB" id="A0A0S6VW85"/>
<dbReference type="SMART" id="SM00387">
    <property type="entry name" value="HATPase_c"/>
    <property type="match status" value="1"/>
</dbReference>
<dbReference type="GO" id="GO:0004673">
    <property type="term" value="F:protein histidine kinase activity"/>
    <property type="evidence" value="ECO:0007669"/>
    <property type="project" value="UniProtKB-EC"/>
</dbReference>
<sequence>MKELSLHILDIVQNSTKANASHIEILITEDTRVNLLSFTINDNGCGIPKDVLKTITNPFSTSRKTRRVGLGLSLLQLACEQCNGVMRIMSEVGKGTTVTAQFQHDHIDRAPLGDMVTTLITLITGDPDIDFSYVHRVDDRVFEFHTAEVKRDLGDVPLTEMSVTQFLTEYLHEHIEHLYHKEATL</sequence>
<keyword evidence="8" id="KW-0902">Two-component regulatory system</keyword>
<dbReference type="PANTHER" id="PTHR43065">
    <property type="entry name" value="SENSOR HISTIDINE KINASE"/>
    <property type="match status" value="1"/>
</dbReference>
<dbReference type="GO" id="GO:0005524">
    <property type="term" value="F:ATP binding"/>
    <property type="evidence" value="ECO:0007669"/>
    <property type="project" value="UniProtKB-KW"/>
</dbReference>
<keyword evidence="3" id="KW-0597">Phosphoprotein</keyword>
<gene>
    <name evidence="10" type="ORF">U14_00620</name>
</gene>
<proteinExistence type="predicted"/>
<dbReference type="EMBL" id="DF820455">
    <property type="protein sequence ID" value="GAK49398.1"/>
    <property type="molecule type" value="Genomic_DNA"/>
</dbReference>
<comment type="catalytic activity">
    <reaction evidence="1">
        <text>ATP + protein L-histidine = ADP + protein N-phospho-L-histidine.</text>
        <dbReference type="EC" id="2.7.13.3"/>
    </reaction>
</comment>
<evidence type="ECO:0000256" key="3">
    <source>
        <dbReference type="ARBA" id="ARBA00022553"/>
    </source>
</evidence>
<evidence type="ECO:0000256" key="5">
    <source>
        <dbReference type="ARBA" id="ARBA00022741"/>
    </source>
</evidence>
<evidence type="ECO:0000256" key="8">
    <source>
        <dbReference type="ARBA" id="ARBA00023012"/>
    </source>
</evidence>
<keyword evidence="5" id="KW-0547">Nucleotide-binding</keyword>
<dbReference type="Pfam" id="PF02518">
    <property type="entry name" value="HATPase_c"/>
    <property type="match status" value="1"/>
</dbReference>
<feature type="domain" description="Histidine kinase" evidence="9">
    <location>
        <begin position="1"/>
        <end position="106"/>
    </location>
</feature>
<name>A0A0S6VW85_9BACT</name>
<dbReference type="InterPro" id="IPR004358">
    <property type="entry name" value="Sig_transdc_His_kin-like_C"/>
</dbReference>
<keyword evidence="11" id="KW-1185">Reference proteome</keyword>
<dbReference type="GO" id="GO:0000160">
    <property type="term" value="P:phosphorelay signal transduction system"/>
    <property type="evidence" value="ECO:0007669"/>
    <property type="project" value="UniProtKB-KW"/>
</dbReference>
<dbReference type="InterPro" id="IPR036890">
    <property type="entry name" value="HATPase_C_sf"/>
</dbReference>
<dbReference type="PANTHER" id="PTHR43065:SF10">
    <property type="entry name" value="PEROXIDE STRESS-ACTIVATED HISTIDINE KINASE MAK3"/>
    <property type="match status" value="1"/>
</dbReference>
<dbReference type="STRING" id="1499966.U14_00620"/>
<dbReference type="EC" id="2.7.13.3" evidence="2"/>
<dbReference type="SUPFAM" id="SSF55874">
    <property type="entry name" value="ATPase domain of HSP90 chaperone/DNA topoisomerase II/histidine kinase"/>
    <property type="match status" value="1"/>
</dbReference>
<keyword evidence="6 10" id="KW-0418">Kinase</keyword>
<evidence type="ECO:0000313" key="10">
    <source>
        <dbReference type="EMBL" id="GAK49398.1"/>
    </source>
</evidence>
<evidence type="ECO:0000256" key="4">
    <source>
        <dbReference type="ARBA" id="ARBA00022679"/>
    </source>
</evidence>
<organism evidence="10 11">
    <name type="scientific">Candidatus Moduliflexus flocculans</name>
    <dbReference type="NCBI Taxonomy" id="1499966"/>
    <lineage>
        <taxon>Bacteria</taxon>
        <taxon>Candidatus Moduliflexota</taxon>
        <taxon>Candidatus Moduliflexia</taxon>
        <taxon>Candidatus Moduliflexales</taxon>
        <taxon>Candidatus Moduliflexaceae</taxon>
    </lineage>
</organism>
<dbReference type="HOGENOM" id="CLU_125323_0_0_0"/>
<dbReference type="PRINTS" id="PR00344">
    <property type="entry name" value="BCTRLSENSOR"/>
</dbReference>
<dbReference type="Proteomes" id="UP000030700">
    <property type="component" value="Unassembled WGS sequence"/>
</dbReference>
<evidence type="ECO:0000313" key="11">
    <source>
        <dbReference type="Proteomes" id="UP000030700"/>
    </source>
</evidence>
<reference evidence="10 11" key="1">
    <citation type="journal article" date="2015" name="PeerJ">
        <title>First genomic representation of candidate bacterial phylum KSB3 points to enhanced environmental sensing as a trigger of wastewater bulking.</title>
        <authorList>
            <person name="Sekiguchi Y."/>
            <person name="Ohashi A."/>
            <person name="Parks D.H."/>
            <person name="Yamauchi T."/>
            <person name="Tyson G.W."/>
            <person name="Hugenholtz P."/>
        </authorList>
    </citation>
    <scope>NUCLEOTIDE SEQUENCE [LARGE SCALE GENOMIC DNA]</scope>
</reference>
<evidence type="ECO:0000256" key="6">
    <source>
        <dbReference type="ARBA" id="ARBA00022777"/>
    </source>
</evidence>
<keyword evidence="4" id="KW-0808">Transferase</keyword>
<dbReference type="InterPro" id="IPR003594">
    <property type="entry name" value="HATPase_dom"/>
</dbReference>
<evidence type="ECO:0000256" key="7">
    <source>
        <dbReference type="ARBA" id="ARBA00022840"/>
    </source>
</evidence>